<accession>A0A1E5G0K5</accession>
<comment type="caution">
    <text evidence="2">The sequence shown here is derived from an EMBL/GenBank/DDBJ whole genome shotgun (WGS) entry which is preliminary data.</text>
</comment>
<sequence>MAIKNPIFVGFTWAFMTSISLLLVLIILVQFTSLPESSLPTLTYAIHIVSILIGALKAGFRSSQKGWYAGALTGFIYMLLIVLFGSMLFSSITLSVESLIQVVIGISIGAVGGIVGVNFNAR</sequence>
<evidence type="ECO:0000256" key="1">
    <source>
        <dbReference type="SAM" id="Phobius"/>
    </source>
</evidence>
<feature type="transmembrane region" description="Helical" evidence="1">
    <location>
        <begin position="41"/>
        <end position="60"/>
    </location>
</feature>
<dbReference type="EMBL" id="MIJE01000032">
    <property type="protein sequence ID" value="OEF96344.1"/>
    <property type="molecule type" value="Genomic_DNA"/>
</dbReference>
<dbReference type="STRING" id="766136.BHF68_09345"/>
<dbReference type="Proteomes" id="UP000094296">
    <property type="component" value="Unassembled WGS sequence"/>
</dbReference>
<keyword evidence="3" id="KW-1185">Reference proteome</keyword>
<dbReference type="RefSeq" id="WP_069643850.1">
    <property type="nucleotide sequence ID" value="NZ_MIJE01000032.1"/>
</dbReference>
<dbReference type="NCBIfam" id="TIGR04086">
    <property type="entry name" value="TIGR04086_membr"/>
    <property type="match status" value="1"/>
</dbReference>
<dbReference type="Pfam" id="PF12670">
    <property type="entry name" value="DUF3792"/>
    <property type="match status" value="1"/>
</dbReference>
<feature type="transmembrane region" description="Helical" evidence="1">
    <location>
        <begin position="98"/>
        <end position="119"/>
    </location>
</feature>
<name>A0A1E5G0K5_9FIRM</name>
<dbReference type="OrthoDB" id="2381657at2"/>
<keyword evidence="1" id="KW-1133">Transmembrane helix</keyword>
<evidence type="ECO:0000313" key="2">
    <source>
        <dbReference type="EMBL" id="OEF96344.1"/>
    </source>
</evidence>
<protein>
    <recommendedName>
        <fullName evidence="4">TIGR04086 family membrane protein</fullName>
    </recommendedName>
</protein>
<feature type="transmembrane region" description="Helical" evidence="1">
    <location>
        <begin position="67"/>
        <end position="92"/>
    </location>
</feature>
<feature type="transmembrane region" description="Helical" evidence="1">
    <location>
        <begin position="7"/>
        <end position="29"/>
    </location>
</feature>
<reference evidence="2 3" key="1">
    <citation type="submission" date="2016-09" db="EMBL/GenBank/DDBJ databases">
        <title>Draft genome sequence for the type strain of Desulfuribacillus alkaliarsenatis AHT28, an obligately anaerobic, sulfidogenic bacterium isolated from Russian soda lake sediments.</title>
        <authorList>
            <person name="Abin C.A."/>
            <person name="Hollibaugh J.T."/>
        </authorList>
    </citation>
    <scope>NUCLEOTIDE SEQUENCE [LARGE SCALE GENOMIC DNA]</scope>
    <source>
        <strain evidence="2 3">AHT28</strain>
    </source>
</reference>
<evidence type="ECO:0008006" key="4">
    <source>
        <dbReference type="Google" id="ProtNLM"/>
    </source>
</evidence>
<organism evidence="2 3">
    <name type="scientific">Desulfuribacillus alkaliarsenatis</name>
    <dbReference type="NCBI Taxonomy" id="766136"/>
    <lineage>
        <taxon>Bacteria</taxon>
        <taxon>Bacillati</taxon>
        <taxon>Bacillota</taxon>
        <taxon>Desulfuribacillia</taxon>
        <taxon>Desulfuribacillales</taxon>
        <taxon>Desulfuribacillaceae</taxon>
        <taxon>Desulfuribacillus</taxon>
    </lineage>
</organism>
<proteinExistence type="predicted"/>
<dbReference type="InterPro" id="IPR023804">
    <property type="entry name" value="DUF3792_TM"/>
</dbReference>
<gene>
    <name evidence="2" type="ORF">BHF68_09345</name>
</gene>
<keyword evidence="1" id="KW-0472">Membrane</keyword>
<dbReference type="AlphaFoldDB" id="A0A1E5G0K5"/>
<keyword evidence="1" id="KW-0812">Transmembrane</keyword>
<evidence type="ECO:0000313" key="3">
    <source>
        <dbReference type="Proteomes" id="UP000094296"/>
    </source>
</evidence>